<sequence>MTITRADPIRRVRLQLARISPKTIWAFLRVGFASGVEGIGEASLNGRERGLIDAATQNLPRWIERGFGDEPLAGLAQPIAALRTAFDVACHDAAARRAGTSLAAMLGGDPAATIPLYANINRRTADRSPEGFAASAAHAVARGFAAFKIAPFDEVTRERCAAGEGAAAMQAGLARIAATRAAIGPGRRLMVDCHWRFDDAMASELIEAVAPFDLHWLECPIIENTETMPVLRALRSRLNARGTRLAGLEEFVGAEAFLAFARAGAYDVMMPDMKYVGGVAEMLRTAEELQRQGVEVSPHNPTGPVCHAASLQACAALPGFTMLEMQLDETPLFWELASPALPGVDGGSSAVPGGSGLGIALDEACLAPLLCVDLTIPVFAPAA</sequence>
<dbReference type="SFLD" id="SFLDS00001">
    <property type="entry name" value="Enolase"/>
    <property type="match status" value="1"/>
</dbReference>
<dbReference type="RefSeq" id="WP_114829468.1">
    <property type="nucleotide sequence ID" value="NZ_QQTO01000021.1"/>
</dbReference>
<dbReference type="GO" id="GO:0003824">
    <property type="term" value="F:catalytic activity"/>
    <property type="evidence" value="ECO:0007669"/>
    <property type="project" value="UniProtKB-ARBA"/>
</dbReference>
<dbReference type="Gene3D" id="3.20.20.120">
    <property type="entry name" value="Enolase-like C-terminal domain"/>
    <property type="match status" value="1"/>
</dbReference>
<protein>
    <recommendedName>
        <fullName evidence="1">Mandelate racemase/muconate lactonizing enzyme C-terminal domain-containing protein</fullName>
    </recommendedName>
</protein>
<organism evidence="2 3">
    <name type="scientific">Bosea caraganae</name>
    <dbReference type="NCBI Taxonomy" id="2763117"/>
    <lineage>
        <taxon>Bacteria</taxon>
        <taxon>Pseudomonadati</taxon>
        <taxon>Pseudomonadota</taxon>
        <taxon>Alphaproteobacteria</taxon>
        <taxon>Hyphomicrobiales</taxon>
        <taxon>Boseaceae</taxon>
        <taxon>Bosea</taxon>
    </lineage>
</organism>
<dbReference type="Pfam" id="PF13378">
    <property type="entry name" value="MR_MLE_C"/>
    <property type="match status" value="1"/>
</dbReference>
<feature type="domain" description="Mandelate racemase/muconate lactonizing enzyme C-terminal" evidence="1">
    <location>
        <begin position="129"/>
        <end position="241"/>
    </location>
</feature>
<name>A0A370L739_9HYPH</name>
<dbReference type="InterPro" id="IPR029017">
    <property type="entry name" value="Enolase-like_N"/>
</dbReference>
<dbReference type="SUPFAM" id="SSF51604">
    <property type="entry name" value="Enolase C-terminal domain-like"/>
    <property type="match status" value="1"/>
</dbReference>
<accession>A0A370L739</accession>
<dbReference type="OrthoDB" id="9802699at2"/>
<reference evidence="3" key="1">
    <citation type="submission" date="2018-07" db="EMBL/GenBank/DDBJ databases">
        <authorList>
            <person name="Safronova V.I."/>
            <person name="Chirak E.R."/>
            <person name="Sazanova A.L."/>
        </authorList>
    </citation>
    <scope>NUCLEOTIDE SEQUENCE [LARGE SCALE GENOMIC DNA]</scope>
    <source>
        <strain evidence="3">RCAM04685</strain>
    </source>
</reference>
<gene>
    <name evidence="2" type="ORF">DWE98_11885</name>
</gene>
<dbReference type="AlphaFoldDB" id="A0A370L739"/>
<dbReference type="PANTHER" id="PTHR48080">
    <property type="entry name" value="D-GALACTONATE DEHYDRATASE-RELATED"/>
    <property type="match status" value="1"/>
</dbReference>
<evidence type="ECO:0000259" key="1">
    <source>
        <dbReference type="SMART" id="SM00922"/>
    </source>
</evidence>
<keyword evidence="3" id="KW-1185">Reference proteome</keyword>
<dbReference type="SMART" id="SM00922">
    <property type="entry name" value="MR_MLE"/>
    <property type="match status" value="1"/>
</dbReference>
<dbReference type="InterPro" id="IPR036849">
    <property type="entry name" value="Enolase-like_C_sf"/>
</dbReference>
<dbReference type="InterPro" id="IPR029065">
    <property type="entry name" value="Enolase_C-like"/>
</dbReference>
<comment type="caution">
    <text evidence="2">The sequence shown here is derived from an EMBL/GenBank/DDBJ whole genome shotgun (WGS) entry which is preliminary data.</text>
</comment>
<dbReference type="PANTHER" id="PTHR48080:SF2">
    <property type="entry name" value="D-GALACTONATE DEHYDRATASE"/>
    <property type="match status" value="1"/>
</dbReference>
<dbReference type="InterPro" id="IPR013342">
    <property type="entry name" value="Mandelate_racemase_C"/>
</dbReference>
<dbReference type="Gene3D" id="3.30.390.10">
    <property type="entry name" value="Enolase-like, N-terminal domain"/>
    <property type="match status" value="1"/>
</dbReference>
<dbReference type="SUPFAM" id="SSF54826">
    <property type="entry name" value="Enolase N-terminal domain-like"/>
    <property type="match status" value="1"/>
</dbReference>
<proteinExistence type="predicted"/>
<dbReference type="Proteomes" id="UP000255207">
    <property type="component" value="Unassembled WGS sequence"/>
</dbReference>
<evidence type="ECO:0000313" key="3">
    <source>
        <dbReference type="Proteomes" id="UP000255207"/>
    </source>
</evidence>
<dbReference type="EMBL" id="QQTP01000005">
    <property type="protein sequence ID" value="RDJ25422.1"/>
    <property type="molecule type" value="Genomic_DNA"/>
</dbReference>
<dbReference type="InterPro" id="IPR034593">
    <property type="entry name" value="DgoD-like"/>
</dbReference>
<evidence type="ECO:0000313" key="2">
    <source>
        <dbReference type="EMBL" id="RDJ25422.1"/>
    </source>
</evidence>